<dbReference type="Pfam" id="PF12796">
    <property type="entry name" value="Ank_2"/>
    <property type="match status" value="1"/>
</dbReference>
<dbReference type="PROSITE" id="PS50088">
    <property type="entry name" value="ANK_REPEAT"/>
    <property type="match status" value="2"/>
</dbReference>
<dbReference type="Proteomes" id="UP000053237">
    <property type="component" value="Unassembled WGS sequence"/>
</dbReference>
<comment type="caution">
    <text evidence="5">The sequence shown here is derived from an EMBL/GenBank/DDBJ whole genome shotgun (WGS) entry which is preliminary data.</text>
</comment>
<feature type="compositionally biased region" description="Polar residues" evidence="4">
    <location>
        <begin position="258"/>
        <end position="290"/>
    </location>
</feature>
<dbReference type="InParanoid" id="A0A024GRZ8"/>
<feature type="repeat" description="ANK" evidence="3">
    <location>
        <begin position="58"/>
        <end position="90"/>
    </location>
</feature>
<dbReference type="PROSITE" id="PS50297">
    <property type="entry name" value="ANK_REP_REGION"/>
    <property type="match status" value="2"/>
</dbReference>
<dbReference type="Gene3D" id="1.25.40.20">
    <property type="entry name" value="Ankyrin repeat-containing domain"/>
    <property type="match status" value="1"/>
</dbReference>
<accession>A0A024GRZ8</accession>
<dbReference type="AlphaFoldDB" id="A0A024GRZ8"/>
<feature type="compositionally biased region" description="Polar residues" evidence="4">
    <location>
        <begin position="297"/>
        <end position="336"/>
    </location>
</feature>
<evidence type="ECO:0000256" key="4">
    <source>
        <dbReference type="SAM" id="MobiDB-lite"/>
    </source>
</evidence>
<dbReference type="InterPro" id="IPR036770">
    <property type="entry name" value="Ankyrin_rpt-contain_sf"/>
</dbReference>
<keyword evidence="1" id="KW-0677">Repeat</keyword>
<dbReference type="GO" id="GO:0085020">
    <property type="term" value="P:protein K6-linked ubiquitination"/>
    <property type="evidence" value="ECO:0007669"/>
    <property type="project" value="TreeGrafter"/>
</dbReference>
<dbReference type="EMBL" id="CAIX01000330">
    <property type="protein sequence ID" value="CCI49697.1"/>
    <property type="molecule type" value="Genomic_DNA"/>
</dbReference>
<sequence length="336" mass="36268">MFSFLADKLNVKNLGDILAPTSSPEEQLHASIEEGIDEKFMRLLDDSQLDLINALNPAGYLPVHTAAYHGRIRMIECLLDRGVDVNAIGPRGNTTLHLAASQSHEEAVKYLINRGANPAIRNNTRQTAYEVAKGDYIRQFLLPLQFRHEDPNEAAAYLPPGITPSSDPMERKPEIAPPPTDLGYNTNSGQVPNAPPMQSNNLYAAPSHCAIPRNTAKITRTQRPIQADGFGSSVGNEALTAKFGNVKAVKVTAPPPSNSWESPSVPIATNNSNPYSAQTVKTGPKETSPQFKIFNPKLTQSSGQSSEVGVAAQNASGQFSSTDEEINLTSTARNVQ</sequence>
<evidence type="ECO:0000313" key="5">
    <source>
        <dbReference type="EMBL" id="CCI49697.1"/>
    </source>
</evidence>
<organism evidence="5 6">
    <name type="scientific">Albugo candida</name>
    <dbReference type="NCBI Taxonomy" id="65357"/>
    <lineage>
        <taxon>Eukaryota</taxon>
        <taxon>Sar</taxon>
        <taxon>Stramenopiles</taxon>
        <taxon>Oomycota</taxon>
        <taxon>Peronosporomycetes</taxon>
        <taxon>Albuginales</taxon>
        <taxon>Albuginaceae</taxon>
        <taxon>Albugo</taxon>
    </lineage>
</organism>
<dbReference type="GO" id="GO:0004842">
    <property type="term" value="F:ubiquitin-protein transferase activity"/>
    <property type="evidence" value="ECO:0007669"/>
    <property type="project" value="TreeGrafter"/>
</dbReference>
<dbReference type="PANTHER" id="PTHR24171">
    <property type="entry name" value="ANKYRIN REPEAT DOMAIN-CONTAINING PROTEIN 39-RELATED"/>
    <property type="match status" value="1"/>
</dbReference>
<evidence type="ECO:0000256" key="2">
    <source>
        <dbReference type="ARBA" id="ARBA00023043"/>
    </source>
</evidence>
<dbReference type="SMART" id="SM00248">
    <property type="entry name" value="ANK"/>
    <property type="match status" value="2"/>
</dbReference>
<evidence type="ECO:0000313" key="6">
    <source>
        <dbReference type="Proteomes" id="UP000053237"/>
    </source>
</evidence>
<dbReference type="InterPro" id="IPR002110">
    <property type="entry name" value="Ankyrin_rpt"/>
</dbReference>
<dbReference type="STRING" id="65357.A0A024GRZ8"/>
<dbReference type="OrthoDB" id="20872at2759"/>
<keyword evidence="2 3" id="KW-0040">ANK repeat</keyword>
<dbReference type="SUPFAM" id="SSF48403">
    <property type="entry name" value="Ankyrin repeat"/>
    <property type="match status" value="1"/>
</dbReference>
<reference evidence="5 6" key="1">
    <citation type="submission" date="2012-05" db="EMBL/GenBank/DDBJ databases">
        <title>Recombination and specialization in a pathogen metapopulation.</title>
        <authorList>
            <person name="Gardiner A."/>
            <person name="Kemen E."/>
            <person name="Schultz-Larsen T."/>
            <person name="MacLean D."/>
            <person name="Van Oosterhout C."/>
            <person name="Jones J.D.G."/>
        </authorList>
    </citation>
    <scope>NUCLEOTIDE SEQUENCE [LARGE SCALE GENOMIC DNA]</scope>
    <source>
        <strain evidence="5 6">Ac Nc2</strain>
    </source>
</reference>
<feature type="region of interest" description="Disordered" evidence="4">
    <location>
        <begin position="253"/>
        <end position="336"/>
    </location>
</feature>
<evidence type="ECO:0000256" key="1">
    <source>
        <dbReference type="ARBA" id="ARBA00022737"/>
    </source>
</evidence>
<keyword evidence="6" id="KW-1185">Reference proteome</keyword>
<protein>
    <submittedName>
        <fullName evidence="5">Uncharacterized protein</fullName>
    </submittedName>
</protein>
<name>A0A024GRZ8_9STRA</name>
<dbReference type="PANTHER" id="PTHR24171:SF8">
    <property type="entry name" value="BRCA1-ASSOCIATED RING DOMAIN PROTEIN 1"/>
    <property type="match status" value="1"/>
</dbReference>
<evidence type="ECO:0000256" key="3">
    <source>
        <dbReference type="PROSITE-ProRule" id="PRU00023"/>
    </source>
</evidence>
<feature type="repeat" description="ANK" evidence="3">
    <location>
        <begin position="91"/>
        <end position="123"/>
    </location>
</feature>
<gene>
    <name evidence="5" type="ORF">BN9_110720</name>
</gene>
<proteinExistence type="predicted"/>